<dbReference type="InterPro" id="IPR006626">
    <property type="entry name" value="PbH1"/>
</dbReference>
<gene>
    <name evidence="3" type="ORF">D1B31_04220</name>
</gene>
<evidence type="ECO:0000313" key="4">
    <source>
        <dbReference type="Proteomes" id="UP000284416"/>
    </source>
</evidence>
<dbReference type="Gene3D" id="2.160.20.10">
    <property type="entry name" value="Single-stranded right-handed beta-helix, Pectin lyase-like"/>
    <property type="match status" value="2"/>
</dbReference>
<evidence type="ECO:0000313" key="3">
    <source>
        <dbReference type="EMBL" id="RHW42790.1"/>
    </source>
</evidence>
<dbReference type="SUPFAM" id="SSF49373">
    <property type="entry name" value="Invasin/intimin cell-adhesion fragments"/>
    <property type="match status" value="1"/>
</dbReference>
<dbReference type="Gene3D" id="2.60.40.1080">
    <property type="match status" value="1"/>
</dbReference>
<dbReference type="PANTHER" id="PTHR22990:SF15">
    <property type="entry name" value="F-BOX ONLY PROTEIN 10"/>
    <property type="match status" value="1"/>
</dbReference>
<proteinExistence type="predicted"/>
<dbReference type="InterPro" id="IPR008964">
    <property type="entry name" value="Invasin/intimin_cell_adhesion"/>
</dbReference>
<name>A0A417YZ49_9BACI</name>
<dbReference type="OrthoDB" id="6502305at2"/>
<dbReference type="AlphaFoldDB" id="A0A417YZ49"/>
<dbReference type="SMART" id="SM00710">
    <property type="entry name" value="PbH1"/>
    <property type="match status" value="11"/>
</dbReference>
<accession>A0A417YZ49</accession>
<dbReference type="Pfam" id="PF12708">
    <property type="entry name" value="Pect-lyase_RHGA_epim"/>
    <property type="match status" value="1"/>
</dbReference>
<organism evidence="3 4">
    <name type="scientific">Neobacillus notoginsengisoli</name>
    <dbReference type="NCBI Taxonomy" id="1578198"/>
    <lineage>
        <taxon>Bacteria</taxon>
        <taxon>Bacillati</taxon>
        <taxon>Bacillota</taxon>
        <taxon>Bacilli</taxon>
        <taxon>Bacillales</taxon>
        <taxon>Bacillaceae</taxon>
        <taxon>Neobacillus</taxon>
    </lineage>
</organism>
<dbReference type="RefSeq" id="WP_118919486.1">
    <property type="nucleotide sequence ID" value="NZ_QWEG01000002.1"/>
</dbReference>
<dbReference type="InterPro" id="IPR011050">
    <property type="entry name" value="Pectin_lyase_fold/virulence"/>
</dbReference>
<dbReference type="Pfam" id="PF13229">
    <property type="entry name" value="Beta_helix"/>
    <property type="match status" value="2"/>
</dbReference>
<dbReference type="InterPro" id="IPR003343">
    <property type="entry name" value="Big_2"/>
</dbReference>
<feature type="domain" description="BIG2" evidence="2">
    <location>
        <begin position="51"/>
        <end position="132"/>
    </location>
</feature>
<reference evidence="3 4" key="1">
    <citation type="journal article" date="2017" name="Int. J. Syst. Evol. Microbiol.">
        <title>Bacillus notoginsengisoli sp. nov., a novel bacterium isolated from the rhizosphere of Panax notoginseng.</title>
        <authorList>
            <person name="Zhang M.Y."/>
            <person name="Cheng J."/>
            <person name="Cai Y."/>
            <person name="Zhang T.Y."/>
            <person name="Wu Y.Y."/>
            <person name="Manikprabhu D."/>
            <person name="Li W.J."/>
            <person name="Zhang Y.X."/>
        </authorList>
    </citation>
    <scope>NUCLEOTIDE SEQUENCE [LARGE SCALE GENOMIC DNA]</scope>
    <source>
        <strain evidence="3 4">JCM 30743</strain>
    </source>
</reference>
<keyword evidence="1" id="KW-0677">Repeat</keyword>
<keyword evidence="4" id="KW-1185">Reference proteome</keyword>
<dbReference type="SUPFAM" id="SSF51126">
    <property type="entry name" value="Pectin lyase-like"/>
    <property type="match status" value="2"/>
</dbReference>
<dbReference type="InterPro" id="IPR012334">
    <property type="entry name" value="Pectin_lyas_fold"/>
</dbReference>
<evidence type="ECO:0000259" key="2">
    <source>
        <dbReference type="SMART" id="SM00635"/>
    </source>
</evidence>
<protein>
    <recommendedName>
        <fullName evidence="2">BIG2 domain-containing protein</fullName>
    </recommendedName>
</protein>
<evidence type="ECO:0000256" key="1">
    <source>
        <dbReference type="ARBA" id="ARBA00022737"/>
    </source>
</evidence>
<dbReference type="Proteomes" id="UP000284416">
    <property type="component" value="Unassembled WGS sequence"/>
</dbReference>
<dbReference type="InterPro" id="IPR039448">
    <property type="entry name" value="Beta_helix"/>
</dbReference>
<sequence length="604" mass="67226">MPSKHQIILFLFILLTLTIVFKDYIHSIGNKKQDFLSTINLSPDKRHSGTSRVFLTMDAPSYNLNKGQTIRPSVTAHYPDGSEKNVTKESRYSTSNERVATVDKSGGIFAEVPGFATLTVTYEDVAKTIPIAVNWTSLQVNVKDYGASGNGKRDDTNAFQEAIDAVAKKGGGEVYVPKGTYSLHPLFLKSNVNLVGESRDSVLLKLSKRAPDDFTRLVNLESVSNVKIQNITFDGNAKKHPKGIEHMHGVFAWDSKNILIDNNRMINAVGDGISISGSTETSDHVIISNNILENNRRSNIVLEQVNNLQIFNNVSTSKAGRPALHFEPWEEMSFYNAKIWDNIFSSNTEGYCVQLEGGQGEGNFFHDVDFYNNDIYCPAGQFLVMETKNGKVHDNLFKVGAIFVWIKNEDLKIHNNEIDSERGVTIEGTWGVLSKRTRIFDNDISTKENGIHITAGAQDTTIMRNRFRGSGHSGVRFFASETDISNTTISNNQFKNFEYGIFTDYNFYDNKRIDGLVVLDNTFLDFAGYALFIKGITRNVKMKNNIVKNASGVEIIANDRLMENIEIRNNEISGGKRGITKTESGTGAIKGLTISGNQISDLTE</sequence>
<dbReference type="PANTHER" id="PTHR22990">
    <property type="entry name" value="F-BOX ONLY PROTEIN"/>
    <property type="match status" value="1"/>
</dbReference>
<dbReference type="InterPro" id="IPR051550">
    <property type="entry name" value="SCF-Subunits/Alg-Epimerases"/>
</dbReference>
<dbReference type="InterPro" id="IPR024535">
    <property type="entry name" value="RHGA/B-epi-like_pectate_lyase"/>
</dbReference>
<dbReference type="EMBL" id="QWEG01000002">
    <property type="protein sequence ID" value="RHW42790.1"/>
    <property type="molecule type" value="Genomic_DNA"/>
</dbReference>
<dbReference type="SMART" id="SM00635">
    <property type="entry name" value="BID_2"/>
    <property type="match status" value="1"/>
</dbReference>
<comment type="caution">
    <text evidence="3">The sequence shown here is derived from an EMBL/GenBank/DDBJ whole genome shotgun (WGS) entry which is preliminary data.</text>
</comment>